<sequence>MVIWAAPAKSDLKAIYDFIASDSKYYAKKVARDIIAKTNILEEHPGIGRQVAEINDKNLREIFIYSYRIL</sequence>
<evidence type="ECO:0000313" key="3">
    <source>
        <dbReference type="EMBL" id="CBX31419.1"/>
    </source>
</evidence>
<accession>E1YJG5</accession>
<dbReference type="EMBL" id="FR695877">
    <property type="protein sequence ID" value="CBX31419.1"/>
    <property type="molecule type" value="Genomic_DNA"/>
</dbReference>
<dbReference type="InterPro" id="IPR051803">
    <property type="entry name" value="TA_system_RelE-like_toxin"/>
</dbReference>
<protein>
    <recommendedName>
        <fullName evidence="4">Type II toxin-antitoxin system RelE/ParE family toxin</fullName>
    </recommendedName>
</protein>
<dbReference type="PANTHER" id="PTHR33755">
    <property type="entry name" value="TOXIN PARE1-RELATED"/>
    <property type="match status" value="1"/>
</dbReference>
<keyword evidence="2" id="KW-1277">Toxin-antitoxin system</keyword>
<dbReference type="AlphaFoldDB" id="E1YJG5"/>
<dbReference type="InterPro" id="IPR035093">
    <property type="entry name" value="RelE/ParE_toxin_dom_sf"/>
</dbReference>
<reference evidence="3" key="1">
    <citation type="journal article" date="2011" name="Environ. Microbiol.">
        <title>Genomic insights into the metabolic potential of the polycyclic aromatic hydrocarbon degrading sulfate-reducing Deltaproteobacterium N47.</title>
        <authorList>
            <person name="Bergmann F."/>
            <person name="Selesi D."/>
            <person name="Weinmaier T."/>
            <person name="Tischler P."/>
            <person name="Rattei T."/>
            <person name="Meckenstock R.U."/>
        </authorList>
    </citation>
    <scope>NUCLEOTIDE SEQUENCE</scope>
</reference>
<gene>
    <name evidence="3" type="ORF">N47_E49310</name>
</gene>
<evidence type="ECO:0000256" key="1">
    <source>
        <dbReference type="ARBA" id="ARBA00006226"/>
    </source>
</evidence>
<evidence type="ECO:0000256" key="2">
    <source>
        <dbReference type="ARBA" id="ARBA00022649"/>
    </source>
</evidence>
<comment type="similarity">
    <text evidence="1">Belongs to the RelE toxin family.</text>
</comment>
<dbReference type="PANTHER" id="PTHR33755:SF5">
    <property type="entry name" value="TYPE II TOXIN-ANTITOXIN SYSTEM RELE_PARE FAMILY TOXIN"/>
    <property type="match status" value="1"/>
</dbReference>
<evidence type="ECO:0008006" key="4">
    <source>
        <dbReference type="Google" id="ProtNLM"/>
    </source>
</evidence>
<dbReference type="Gene3D" id="3.30.2310.20">
    <property type="entry name" value="RelE-like"/>
    <property type="match status" value="1"/>
</dbReference>
<dbReference type="Pfam" id="PF05016">
    <property type="entry name" value="ParE_toxin"/>
    <property type="match status" value="1"/>
</dbReference>
<organism evidence="3">
    <name type="scientific">uncultured Desulfobacterium sp</name>
    <dbReference type="NCBI Taxonomy" id="201089"/>
    <lineage>
        <taxon>Bacteria</taxon>
        <taxon>Pseudomonadati</taxon>
        <taxon>Thermodesulfobacteriota</taxon>
        <taxon>Desulfobacteria</taxon>
        <taxon>Desulfobacterales</taxon>
        <taxon>Desulfobacteriaceae</taxon>
        <taxon>Desulfobacterium</taxon>
        <taxon>environmental samples</taxon>
    </lineage>
</organism>
<dbReference type="InterPro" id="IPR007712">
    <property type="entry name" value="RelE/ParE_toxin"/>
</dbReference>
<name>E1YJG5_9BACT</name>
<proteinExistence type="inferred from homology"/>